<keyword evidence="5" id="KW-0732">Signal</keyword>
<evidence type="ECO:0000256" key="3">
    <source>
        <dbReference type="ARBA" id="ARBA00022670"/>
    </source>
</evidence>
<comment type="pathway">
    <text evidence="2">Cell wall biogenesis; cell wall polysaccharide biosynthesis.</text>
</comment>
<evidence type="ECO:0000313" key="14">
    <source>
        <dbReference type="EMBL" id="RYC11595.1"/>
    </source>
</evidence>
<accession>A0A4Q2SZC8</accession>
<keyword evidence="6" id="KW-0378">Hydrolase</keyword>
<evidence type="ECO:0000256" key="4">
    <source>
        <dbReference type="ARBA" id="ARBA00022723"/>
    </source>
</evidence>
<dbReference type="Pfam" id="PF05951">
    <property type="entry name" value="Peptidase_M15_2"/>
    <property type="match status" value="1"/>
</dbReference>
<evidence type="ECO:0000256" key="13">
    <source>
        <dbReference type="SAM" id="Phobius"/>
    </source>
</evidence>
<comment type="similarity">
    <text evidence="10">Belongs to the peptidase M15 family.</text>
</comment>
<evidence type="ECO:0000256" key="8">
    <source>
        <dbReference type="ARBA" id="ARBA00023049"/>
    </source>
</evidence>
<proteinExistence type="inferred from homology"/>
<evidence type="ECO:0000256" key="11">
    <source>
        <dbReference type="ARBA" id="ARBA00093666"/>
    </source>
</evidence>
<comment type="caution">
    <text evidence="14">The sequence shown here is derived from an EMBL/GenBank/DDBJ whole genome shotgun (WGS) entry which is preliminary data.</text>
</comment>
<comment type="cofactor">
    <cofactor evidence="1">
        <name>Zn(2+)</name>
        <dbReference type="ChEBI" id="CHEBI:29105"/>
    </cofactor>
</comment>
<evidence type="ECO:0000256" key="1">
    <source>
        <dbReference type="ARBA" id="ARBA00001947"/>
    </source>
</evidence>
<evidence type="ECO:0000256" key="9">
    <source>
        <dbReference type="ARBA" id="ARBA00023316"/>
    </source>
</evidence>
<dbReference type="GO" id="GO:0046872">
    <property type="term" value="F:metal ion binding"/>
    <property type="evidence" value="ECO:0007669"/>
    <property type="project" value="UniProtKB-KW"/>
</dbReference>
<evidence type="ECO:0000256" key="12">
    <source>
        <dbReference type="SAM" id="MobiDB-lite"/>
    </source>
</evidence>
<organism evidence="14 15">
    <name type="scientific">Ciceribacter ferrooxidans</name>
    <dbReference type="NCBI Taxonomy" id="2509717"/>
    <lineage>
        <taxon>Bacteria</taxon>
        <taxon>Pseudomonadati</taxon>
        <taxon>Pseudomonadota</taxon>
        <taxon>Alphaproteobacteria</taxon>
        <taxon>Hyphomicrobiales</taxon>
        <taxon>Rhizobiaceae</taxon>
        <taxon>Ciceribacter</taxon>
    </lineage>
</organism>
<dbReference type="SUPFAM" id="SSF55166">
    <property type="entry name" value="Hedgehog/DD-peptidase"/>
    <property type="match status" value="1"/>
</dbReference>
<dbReference type="AlphaFoldDB" id="A0A4Q2SZC8"/>
<reference evidence="14 15" key="1">
    <citation type="submission" date="2019-01" db="EMBL/GenBank/DDBJ databases">
        <authorList>
            <person name="Deng T."/>
        </authorList>
    </citation>
    <scope>NUCLEOTIDE SEQUENCE [LARGE SCALE GENOMIC DNA]</scope>
    <source>
        <strain evidence="14 15">F8825</strain>
    </source>
</reference>
<dbReference type="GO" id="GO:0071555">
    <property type="term" value="P:cell wall organization"/>
    <property type="evidence" value="ECO:0007669"/>
    <property type="project" value="UniProtKB-KW"/>
</dbReference>
<evidence type="ECO:0000256" key="5">
    <source>
        <dbReference type="ARBA" id="ARBA00022729"/>
    </source>
</evidence>
<dbReference type="InterPro" id="IPR010275">
    <property type="entry name" value="MepK"/>
</dbReference>
<dbReference type="InterPro" id="IPR009045">
    <property type="entry name" value="Zn_M74/Hedgehog-like"/>
</dbReference>
<dbReference type="OrthoDB" id="9782994at2"/>
<dbReference type="GO" id="GO:0008237">
    <property type="term" value="F:metallopeptidase activity"/>
    <property type="evidence" value="ECO:0007669"/>
    <property type="project" value="UniProtKB-KW"/>
</dbReference>
<evidence type="ECO:0000256" key="6">
    <source>
        <dbReference type="ARBA" id="ARBA00022801"/>
    </source>
</evidence>
<dbReference type="Proteomes" id="UP000291088">
    <property type="component" value="Unassembled WGS sequence"/>
</dbReference>
<evidence type="ECO:0000313" key="15">
    <source>
        <dbReference type="Proteomes" id="UP000291088"/>
    </source>
</evidence>
<dbReference type="PANTHER" id="PTHR37425">
    <property type="match status" value="1"/>
</dbReference>
<keyword evidence="3" id="KW-0645">Protease</keyword>
<dbReference type="GO" id="GO:0006508">
    <property type="term" value="P:proteolysis"/>
    <property type="evidence" value="ECO:0007669"/>
    <property type="project" value="UniProtKB-KW"/>
</dbReference>
<keyword evidence="7" id="KW-0862">Zinc</keyword>
<feature type="region of interest" description="Disordered" evidence="12">
    <location>
        <begin position="346"/>
        <end position="369"/>
    </location>
</feature>
<feature type="transmembrane region" description="Helical" evidence="13">
    <location>
        <begin position="48"/>
        <end position="68"/>
    </location>
</feature>
<keyword evidence="13" id="KW-0812">Transmembrane</keyword>
<dbReference type="Gene3D" id="3.30.1380.10">
    <property type="match status" value="1"/>
</dbReference>
<keyword evidence="4" id="KW-0479">Metal-binding</keyword>
<evidence type="ECO:0000256" key="2">
    <source>
        <dbReference type="ARBA" id="ARBA00004776"/>
    </source>
</evidence>
<keyword evidence="13" id="KW-0472">Membrane</keyword>
<keyword evidence="15" id="KW-1185">Reference proteome</keyword>
<dbReference type="PANTHER" id="PTHR37425:SF1">
    <property type="entry name" value="OUTER MEMBRANE PROTEIN"/>
    <property type="match status" value="1"/>
</dbReference>
<keyword evidence="9" id="KW-0961">Cell wall biogenesis/degradation</keyword>
<keyword evidence="8" id="KW-0482">Metalloprotease</keyword>
<sequence length="634" mass="67499">MVLPHLAFIWIAWDAVFRTGIELQITDATIAPFGCAGRNGKAANAISAVRHLFLAFVFAVLSLTAFVVSASDAAAETRTLKIHFVHTGEKASITFKRNGRYDASGLKQLNYILRDWRRNEPTKMNPRLFDLVWQVYRQAGASGYINVVSGYRSPETNSMLRKRSKGVAKESQHMRGTAMDFYIPGVSLKTLREVGMKMQAGGVGYYPNSGSPFVHMDVAGVRSWPRMSRNELVRLFPNGKTLHLPSDGRPLPGYQQAMAEYKQRLSSSDIVVADNKTPGKRKNLLAFLFGTGDEDEEEDVVVPSERPATRQQPVLTNSPPVMMASAAPPPGVETAAAPVVEAAPAEAAPTTSVDNAPVPLSRPSLRPQTGDTSLAVALYSPARNPAEEALSQVASATPQGSENFADLETYKIPVPTLLGQRGMKGDAESEILTASVDPTQAGEQAEDFAVPVPIGRPAVAEALLAQADGQEEAEADEVEQAILSPEAAAALEESRQADAAAAETKEAPVEVAALHPQAEPSSRSVDFGDVFDAPAAQKPATSGIEAGLPAKGGRPSRADAEAARVAMTGGTALTQTMLSQWAISQNKFETVAKPVKAPRVVSRALSAEPAKIYPVGFKGDAQPVDSGRFGPVTP</sequence>
<evidence type="ECO:0000256" key="10">
    <source>
        <dbReference type="ARBA" id="ARBA00093448"/>
    </source>
</evidence>
<feature type="compositionally biased region" description="Low complexity" evidence="12">
    <location>
        <begin position="318"/>
        <end position="332"/>
    </location>
</feature>
<protein>
    <recommendedName>
        <fullName evidence="11">Murein endopeptidase K</fullName>
    </recommendedName>
</protein>
<dbReference type="CDD" id="cd14844">
    <property type="entry name" value="Zn-DD-carboxypeptidase_like"/>
    <property type="match status" value="1"/>
</dbReference>
<evidence type="ECO:0000256" key="7">
    <source>
        <dbReference type="ARBA" id="ARBA00022833"/>
    </source>
</evidence>
<feature type="region of interest" description="Disordered" evidence="12">
    <location>
        <begin position="302"/>
        <end position="332"/>
    </location>
</feature>
<gene>
    <name evidence="14" type="ORF">EUU22_10970</name>
</gene>
<keyword evidence="13" id="KW-1133">Transmembrane helix</keyword>
<dbReference type="EMBL" id="SDVB01000238">
    <property type="protein sequence ID" value="RYC11595.1"/>
    <property type="molecule type" value="Genomic_DNA"/>
</dbReference>
<name>A0A4Q2SZC8_9HYPH</name>